<evidence type="ECO:0000313" key="6">
    <source>
        <dbReference type="EMBL" id="KAG8523377.1"/>
    </source>
</evidence>
<dbReference type="InterPro" id="IPR038237">
    <property type="entry name" value="Ribosomal_eS4_central_sf"/>
</dbReference>
<evidence type="ECO:0000259" key="5">
    <source>
        <dbReference type="Pfam" id="PF00900"/>
    </source>
</evidence>
<dbReference type="GO" id="GO:0019843">
    <property type="term" value="F:rRNA binding"/>
    <property type="evidence" value="ECO:0007669"/>
    <property type="project" value="UniProtKB-KW"/>
</dbReference>
<dbReference type="GO" id="GO:0003735">
    <property type="term" value="F:structural constituent of ribosome"/>
    <property type="evidence" value="ECO:0007669"/>
    <property type="project" value="InterPro"/>
</dbReference>
<dbReference type="InterPro" id="IPR000876">
    <property type="entry name" value="Ribosomal_eS4"/>
</dbReference>
<sequence length="132" mass="14344">MDVTSTDKTGENFYLIYDTKCHFAAHHITPEEAKCKSCKVRKIFVGTKRIVHLVSHDALAPATCSPHQRIATCSPVPSPVVIGTLQKCLVLTGWDFMIGHCTGALPTMLIPILPLGVDNATSLGPKDLFEIT</sequence>
<evidence type="ECO:0000256" key="2">
    <source>
        <dbReference type="ARBA" id="ARBA00022884"/>
    </source>
</evidence>
<keyword evidence="7" id="KW-1185">Reference proteome</keyword>
<dbReference type="PANTHER" id="PTHR11581">
    <property type="entry name" value="30S/40S RIBOSOMAL PROTEIN S4"/>
    <property type="match status" value="1"/>
</dbReference>
<evidence type="ECO:0000313" key="7">
    <source>
        <dbReference type="Proteomes" id="UP000700334"/>
    </source>
</evidence>
<dbReference type="InterPro" id="IPR036986">
    <property type="entry name" value="S4_RNA-bd_sf"/>
</dbReference>
<feature type="domain" description="Small ribosomal subunit protein eS4 central region" evidence="5">
    <location>
        <begin position="9"/>
        <end position="58"/>
    </location>
</feature>
<dbReference type="Pfam" id="PF00900">
    <property type="entry name" value="Ribosomal_S4e"/>
    <property type="match status" value="1"/>
</dbReference>
<dbReference type="Proteomes" id="UP000700334">
    <property type="component" value="Unassembled WGS sequence"/>
</dbReference>
<gene>
    <name evidence="6" type="ORF">J0S82_014234</name>
</gene>
<keyword evidence="4" id="KW-0687">Ribonucleoprotein</keyword>
<evidence type="ECO:0000256" key="4">
    <source>
        <dbReference type="ARBA" id="ARBA00023274"/>
    </source>
</evidence>
<name>A0A8J6ATM6_GALPY</name>
<dbReference type="GO" id="GO:0022627">
    <property type="term" value="C:cytosolic small ribosomal subunit"/>
    <property type="evidence" value="ECO:0007669"/>
    <property type="project" value="TreeGrafter"/>
</dbReference>
<keyword evidence="2" id="KW-0694">RNA-binding</keyword>
<dbReference type="Gene3D" id="3.10.290.10">
    <property type="entry name" value="RNA-binding S4 domain"/>
    <property type="match status" value="1"/>
</dbReference>
<accession>A0A8J6ATM6</accession>
<dbReference type="PANTHER" id="PTHR11581:SF35">
    <property type="entry name" value="SMALL RIBOSOMAL SUBUNIT PROTEIN ES4, X ISOFORM"/>
    <property type="match status" value="1"/>
</dbReference>
<organism evidence="6 7">
    <name type="scientific">Galemys pyrenaicus</name>
    <name type="common">Iberian desman</name>
    <name type="synonym">Pyrenean desman</name>
    <dbReference type="NCBI Taxonomy" id="202257"/>
    <lineage>
        <taxon>Eukaryota</taxon>
        <taxon>Metazoa</taxon>
        <taxon>Chordata</taxon>
        <taxon>Craniata</taxon>
        <taxon>Vertebrata</taxon>
        <taxon>Euteleostomi</taxon>
        <taxon>Mammalia</taxon>
        <taxon>Eutheria</taxon>
        <taxon>Laurasiatheria</taxon>
        <taxon>Eulipotyphla</taxon>
        <taxon>Talpidae</taxon>
        <taxon>Galemys</taxon>
    </lineage>
</organism>
<dbReference type="Gene3D" id="2.40.50.740">
    <property type="match status" value="1"/>
</dbReference>
<keyword evidence="1" id="KW-0699">rRNA-binding</keyword>
<protein>
    <submittedName>
        <fullName evidence="6">40S ribosomal protein S4</fullName>
    </submittedName>
</protein>
<dbReference type="AlphaFoldDB" id="A0A8J6ATM6"/>
<proteinExistence type="predicted"/>
<reference evidence="6" key="1">
    <citation type="journal article" date="2021" name="Evol. Appl.">
        <title>The genome of the Pyrenean desman and the effects of bottlenecks and inbreeding on the genomic landscape of an endangered species.</title>
        <authorList>
            <person name="Escoda L."/>
            <person name="Castresana J."/>
        </authorList>
    </citation>
    <scope>NUCLEOTIDE SEQUENCE</scope>
    <source>
        <strain evidence="6">IBE-C5619</strain>
    </source>
</reference>
<evidence type="ECO:0000256" key="1">
    <source>
        <dbReference type="ARBA" id="ARBA00022730"/>
    </source>
</evidence>
<dbReference type="GO" id="GO:0006412">
    <property type="term" value="P:translation"/>
    <property type="evidence" value="ECO:0007669"/>
    <property type="project" value="InterPro"/>
</dbReference>
<keyword evidence="3 6" id="KW-0689">Ribosomal protein</keyword>
<dbReference type="EMBL" id="JAGFMF010011412">
    <property type="protein sequence ID" value="KAG8523377.1"/>
    <property type="molecule type" value="Genomic_DNA"/>
</dbReference>
<comment type="caution">
    <text evidence="6">The sequence shown here is derived from an EMBL/GenBank/DDBJ whole genome shotgun (WGS) entry which is preliminary data.</text>
</comment>
<dbReference type="InterPro" id="IPR013845">
    <property type="entry name" value="Ribosomal_eS4_central_region"/>
</dbReference>
<evidence type="ECO:0000256" key="3">
    <source>
        <dbReference type="ARBA" id="ARBA00022980"/>
    </source>
</evidence>